<proteinExistence type="predicted"/>
<feature type="coiled-coil region" evidence="1">
    <location>
        <begin position="461"/>
        <end position="488"/>
    </location>
</feature>
<comment type="caution">
    <text evidence="3">The sequence shown here is derived from an EMBL/GenBank/DDBJ whole genome shotgun (WGS) entry which is preliminary data.</text>
</comment>
<evidence type="ECO:0000256" key="2">
    <source>
        <dbReference type="SAM" id="MobiDB-lite"/>
    </source>
</evidence>
<organism evidence="3 4">
    <name type="scientific">Toxocara canis</name>
    <name type="common">Canine roundworm</name>
    <dbReference type="NCBI Taxonomy" id="6265"/>
    <lineage>
        <taxon>Eukaryota</taxon>
        <taxon>Metazoa</taxon>
        <taxon>Ecdysozoa</taxon>
        <taxon>Nematoda</taxon>
        <taxon>Chromadorea</taxon>
        <taxon>Rhabditida</taxon>
        <taxon>Spirurina</taxon>
        <taxon>Ascaridomorpha</taxon>
        <taxon>Ascaridoidea</taxon>
        <taxon>Toxocaridae</taxon>
        <taxon>Toxocara</taxon>
    </lineage>
</organism>
<accession>A0A0B2VMJ1</accession>
<gene>
    <name evidence="3" type="ORF">Tcan_05910</name>
</gene>
<sequence length="689" mass="76682">MALSSNRLFLEKEAVSGSQTSCIEGPTCSRSQEYSSNGTDSAVACRTSNAVGVSEKNVAEEDKSVYSLCRNRRYRRRADLPPDVLAKVREKDKERKRITRLKMRGGVNDYSLATSRGWPSGLDLLREAAGRSIIGSNSLNSFPDSLNGWSAGEDIRREPSLTVQEYLIGQTLTAEAEVKSSNGAKLHTDLSSVGNVLSVGENLRPKSKNAAHIPNWRKVGGVEASEDVDLKCNEMVIRMSPDMMAHTQPLHTFPPNYANIFSPTSQSDSFCLPEEVVLTAKQSLPARDESTMLGEVAVPLVLTKMPGYEIINVAVNCESGKRDEVLQAETDINSHCLRSVEPSGKVGRTSDGRIDGSAIKTDENIDKVTVRRCEEVVDGNKDEAIKELRRRQRSRSVLPPEKLAYIRAVDAERKRIARTRVRLLEMTADSRNGNSKRRRLLKHRKHPISVEDAVKFGWPNLNDERKERAVLEKRLEKYRVIIEKLIEAEKQTSGGLMPLEVLRAMVIEQAKLFTFLTQRNDLRRNQVELVDSDEAEDRLSSCTASATEASMASATESTPKEPRITLSDESATINAGKEESMGWVAVGQGLGVGCRRRSSTEGYKALQSKHQASEMSKVELKSDVAGLTVVPHVPTKVPLKVRRVRRKPLRRSSLSDEELAMRRAIEAARKRIWRAKRRAEHVASEGDCR</sequence>
<feature type="compositionally biased region" description="Low complexity" evidence="2">
    <location>
        <begin position="540"/>
        <end position="557"/>
    </location>
</feature>
<evidence type="ECO:0000313" key="3">
    <source>
        <dbReference type="EMBL" id="KHN84726.1"/>
    </source>
</evidence>
<dbReference type="Proteomes" id="UP000031036">
    <property type="component" value="Unassembled WGS sequence"/>
</dbReference>
<protein>
    <submittedName>
        <fullName evidence="3">Uncharacterized protein</fullName>
    </submittedName>
</protein>
<reference evidence="3 4" key="1">
    <citation type="submission" date="2014-11" db="EMBL/GenBank/DDBJ databases">
        <title>Genetic blueprint of the zoonotic pathogen Toxocara canis.</title>
        <authorList>
            <person name="Zhu X.-Q."/>
            <person name="Korhonen P.K."/>
            <person name="Cai H."/>
            <person name="Young N.D."/>
            <person name="Nejsum P."/>
            <person name="von Samson-Himmelstjerna G."/>
            <person name="Boag P.R."/>
            <person name="Tan P."/>
            <person name="Li Q."/>
            <person name="Min J."/>
            <person name="Yang Y."/>
            <person name="Wang X."/>
            <person name="Fang X."/>
            <person name="Hall R.S."/>
            <person name="Hofmann A."/>
            <person name="Sternberg P.W."/>
            <person name="Jex A.R."/>
            <person name="Gasser R.B."/>
        </authorList>
    </citation>
    <scope>NUCLEOTIDE SEQUENCE [LARGE SCALE GENOMIC DNA]</scope>
    <source>
        <strain evidence="3">PN_DK_2014</strain>
    </source>
</reference>
<name>A0A0B2VMJ1_TOXCA</name>
<dbReference type="EMBL" id="JPKZ01000905">
    <property type="protein sequence ID" value="KHN84726.1"/>
    <property type="molecule type" value="Genomic_DNA"/>
</dbReference>
<keyword evidence="1" id="KW-0175">Coiled coil</keyword>
<evidence type="ECO:0000256" key="1">
    <source>
        <dbReference type="SAM" id="Coils"/>
    </source>
</evidence>
<keyword evidence="4" id="KW-1185">Reference proteome</keyword>
<dbReference type="OrthoDB" id="10644099at2759"/>
<evidence type="ECO:0000313" key="4">
    <source>
        <dbReference type="Proteomes" id="UP000031036"/>
    </source>
</evidence>
<dbReference type="AlphaFoldDB" id="A0A0B2VMJ1"/>
<feature type="region of interest" description="Disordered" evidence="2">
    <location>
        <begin position="533"/>
        <end position="564"/>
    </location>
</feature>